<accession>A0A1U7HES4</accession>
<protein>
    <submittedName>
        <fullName evidence="1">Uncharacterized protein</fullName>
    </submittedName>
</protein>
<dbReference type="Proteomes" id="UP000186868">
    <property type="component" value="Unassembled WGS sequence"/>
</dbReference>
<proteinExistence type="predicted"/>
<comment type="caution">
    <text evidence="1">The sequence shown here is derived from an EMBL/GenBank/DDBJ whole genome shotgun (WGS) entry which is preliminary data.</text>
</comment>
<dbReference type="AlphaFoldDB" id="A0A1U7HES4"/>
<organism evidence="1 2">
    <name type="scientific">Hydrococcus rivularis NIES-593</name>
    <dbReference type="NCBI Taxonomy" id="1921803"/>
    <lineage>
        <taxon>Bacteria</taxon>
        <taxon>Bacillati</taxon>
        <taxon>Cyanobacteriota</taxon>
        <taxon>Cyanophyceae</taxon>
        <taxon>Pleurocapsales</taxon>
        <taxon>Hydrococcaceae</taxon>
        <taxon>Hydrococcus</taxon>
    </lineage>
</organism>
<keyword evidence="2" id="KW-1185">Reference proteome</keyword>
<sequence length="110" mass="12486">MLKKVKPHNPEVVDLTESIMLRTAIARENHAALRSGFAGYPPNPRWNVTKFRAWKTGRQLKEALEHGEMVVRSTDCMLVPAQDQGNGTDEEVRSSQWIDFFSHKQLVLAA</sequence>
<dbReference type="OrthoDB" id="425721at2"/>
<dbReference type="STRING" id="1921803.NIES593_14115"/>
<gene>
    <name evidence="1" type="ORF">NIES593_14115</name>
</gene>
<name>A0A1U7HES4_9CYAN</name>
<evidence type="ECO:0000313" key="2">
    <source>
        <dbReference type="Proteomes" id="UP000186868"/>
    </source>
</evidence>
<dbReference type="RefSeq" id="WP_073600197.1">
    <property type="nucleotide sequence ID" value="NZ_MRCB01000016.1"/>
</dbReference>
<evidence type="ECO:0000313" key="1">
    <source>
        <dbReference type="EMBL" id="OKH22064.1"/>
    </source>
</evidence>
<dbReference type="EMBL" id="MRCB01000016">
    <property type="protein sequence ID" value="OKH22064.1"/>
    <property type="molecule type" value="Genomic_DNA"/>
</dbReference>
<reference evidence="1 2" key="1">
    <citation type="submission" date="2016-11" db="EMBL/GenBank/DDBJ databases">
        <title>Draft Genome Sequences of Nine Cyanobacterial Strains from Diverse Habitats.</title>
        <authorList>
            <person name="Zhu T."/>
            <person name="Hou S."/>
            <person name="Lu X."/>
            <person name="Hess W.R."/>
        </authorList>
    </citation>
    <scope>NUCLEOTIDE SEQUENCE [LARGE SCALE GENOMIC DNA]</scope>
    <source>
        <strain evidence="1 2">NIES-593</strain>
    </source>
</reference>